<evidence type="ECO:0000313" key="2">
    <source>
        <dbReference type="EMBL" id="RAO06022.1"/>
    </source>
</evidence>
<dbReference type="RefSeq" id="WP_258398208.1">
    <property type="nucleotide sequence ID" value="NZ_PYAA01000003.1"/>
</dbReference>
<dbReference type="AlphaFoldDB" id="A0A328NEE3"/>
<evidence type="ECO:0000313" key="3">
    <source>
        <dbReference type="Proteomes" id="UP000248966"/>
    </source>
</evidence>
<reference evidence="2 3" key="1">
    <citation type="submission" date="2018-03" db="EMBL/GenBank/DDBJ databases">
        <title>Defining the species Micromonospora saelicesensis and Micromonospora noduli under the framework of genomics.</title>
        <authorList>
            <person name="Riesco R."/>
            <person name="Trujillo M.E."/>
        </authorList>
    </citation>
    <scope>NUCLEOTIDE SEQUENCE [LARGE SCALE GENOMIC DNA]</scope>
    <source>
        <strain evidence="2 3">LAH08</strain>
    </source>
</reference>
<gene>
    <name evidence="2" type="ORF">LAH08_00552</name>
</gene>
<dbReference type="EMBL" id="PYAA01000003">
    <property type="protein sequence ID" value="RAO06022.1"/>
    <property type="molecule type" value="Genomic_DNA"/>
</dbReference>
<feature type="compositionally biased region" description="Acidic residues" evidence="1">
    <location>
        <begin position="73"/>
        <end position="82"/>
    </location>
</feature>
<proteinExistence type="predicted"/>
<feature type="region of interest" description="Disordered" evidence="1">
    <location>
        <begin position="51"/>
        <end position="115"/>
    </location>
</feature>
<name>A0A328NEE3_9ACTN</name>
<sequence length="115" mass="12159">MSAKQQSAVPAMVTAVQPPADQSAVAAAEPMAAPTKLPVASAVLSRLRASWERANSRPVQQGLRLEGDVEHDDHDDEEDDGPYGERRDDEGCEGQYPGRAGGRKRPAAVVQPSAA</sequence>
<accession>A0A328NEE3</accession>
<protein>
    <submittedName>
        <fullName evidence="2">Uncharacterized protein</fullName>
    </submittedName>
</protein>
<evidence type="ECO:0000256" key="1">
    <source>
        <dbReference type="SAM" id="MobiDB-lite"/>
    </source>
</evidence>
<dbReference type="Proteomes" id="UP000248966">
    <property type="component" value="Unassembled WGS sequence"/>
</dbReference>
<organism evidence="2 3">
    <name type="scientific">Micromonospora noduli</name>
    <dbReference type="NCBI Taxonomy" id="709876"/>
    <lineage>
        <taxon>Bacteria</taxon>
        <taxon>Bacillati</taxon>
        <taxon>Actinomycetota</taxon>
        <taxon>Actinomycetes</taxon>
        <taxon>Micromonosporales</taxon>
        <taxon>Micromonosporaceae</taxon>
        <taxon>Micromonospora</taxon>
    </lineage>
</organism>
<comment type="caution">
    <text evidence="2">The sequence shown here is derived from an EMBL/GenBank/DDBJ whole genome shotgun (WGS) entry which is preliminary data.</text>
</comment>